<evidence type="ECO:0000313" key="1">
    <source>
        <dbReference type="EMBL" id="KAH8690050.1"/>
    </source>
</evidence>
<keyword evidence="2" id="KW-1185">Reference proteome</keyword>
<accession>A0AAD4KIC7</accession>
<dbReference type="GeneID" id="70243633"/>
<dbReference type="InterPro" id="IPR053267">
    <property type="entry name" value="Verrucosidin_biosynth-assoc"/>
</dbReference>
<dbReference type="PANTHER" id="PTHR42087:SF2">
    <property type="match status" value="1"/>
</dbReference>
<sequence length="191" mass="22156">MQSAILHTGDTQINTEEWFGLYQNCVRHFLDVAQHSPLAQSLAAFLNILLPYQRVLEPVLRLTESTSRYRSKSNYGYMLRVSPGPVSLIPYIRRLVVTATDTPLTMRELFGDDWCAGIGQLHLQERMNYLFAAKSVGWLQTKAHYDLPPYETVPFLRPLRDPQEQELRVADVRWSEWLAMEDWMVGPRSPF</sequence>
<proteinExistence type="predicted"/>
<name>A0AAD4KIC7_9EURO</name>
<organism evidence="1 2">
    <name type="scientific">Talaromyces proteolyticus</name>
    <dbReference type="NCBI Taxonomy" id="1131652"/>
    <lineage>
        <taxon>Eukaryota</taxon>
        <taxon>Fungi</taxon>
        <taxon>Dikarya</taxon>
        <taxon>Ascomycota</taxon>
        <taxon>Pezizomycotina</taxon>
        <taxon>Eurotiomycetes</taxon>
        <taxon>Eurotiomycetidae</taxon>
        <taxon>Eurotiales</taxon>
        <taxon>Trichocomaceae</taxon>
        <taxon>Talaromyces</taxon>
        <taxon>Talaromyces sect. Bacilispori</taxon>
    </lineage>
</organism>
<dbReference type="Proteomes" id="UP001201262">
    <property type="component" value="Unassembled WGS sequence"/>
</dbReference>
<gene>
    <name evidence="1" type="ORF">BGW36DRAFT_351120</name>
</gene>
<dbReference type="EMBL" id="JAJTJA010000014">
    <property type="protein sequence ID" value="KAH8690050.1"/>
    <property type="molecule type" value="Genomic_DNA"/>
</dbReference>
<evidence type="ECO:0000313" key="2">
    <source>
        <dbReference type="Proteomes" id="UP001201262"/>
    </source>
</evidence>
<dbReference type="PANTHER" id="PTHR42087">
    <property type="entry name" value="ILP IS AN APOPTOSIS INHIBITOR"/>
    <property type="match status" value="1"/>
</dbReference>
<dbReference type="RefSeq" id="XP_046066333.1">
    <property type="nucleotide sequence ID" value="XM_046213346.1"/>
</dbReference>
<reference evidence="1" key="1">
    <citation type="submission" date="2021-12" db="EMBL/GenBank/DDBJ databases">
        <title>Convergent genome expansion in fungi linked to evolution of root-endophyte symbiosis.</title>
        <authorList>
            <consortium name="DOE Joint Genome Institute"/>
            <person name="Ke Y.-H."/>
            <person name="Bonito G."/>
            <person name="Liao H.-L."/>
            <person name="Looney B."/>
            <person name="Rojas-Flechas A."/>
            <person name="Nash J."/>
            <person name="Hameed K."/>
            <person name="Schadt C."/>
            <person name="Martin F."/>
            <person name="Crous P.W."/>
            <person name="Miettinen O."/>
            <person name="Magnuson J.K."/>
            <person name="Labbe J."/>
            <person name="Jacobson D."/>
            <person name="Doktycz M.J."/>
            <person name="Veneault-Fourrey C."/>
            <person name="Kuo A."/>
            <person name="Mondo S."/>
            <person name="Calhoun S."/>
            <person name="Riley R."/>
            <person name="Ohm R."/>
            <person name="LaButti K."/>
            <person name="Andreopoulos B."/>
            <person name="Pangilinan J."/>
            <person name="Nolan M."/>
            <person name="Tritt A."/>
            <person name="Clum A."/>
            <person name="Lipzen A."/>
            <person name="Daum C."/>
            <person name="Barry K."/>
            <person name="Grigoriev I.V."/>
            <person name="Vilgalys R."/>
        </authorList>
    </citation>
    <scope>NUCLEOTIDE SEQUENCE</scope>
    <source>
        <strain evidence="1">PMI_201</strain>
    </source>
</reference>
<protein>
    <submittedName>
        <fullName evidence="1">Uncharacterized protein</fullName>
    </submittedName>
</protein>
<comment type="caution">
    <text evidence="1">The sequence shown here is derived from an EMBL/GenBank/DDBJ whole genome shotgun (WGS) entry which is preliminary data.</text>
</comment>
<dbReference type="AlphaFoldDB" id="A0AAD4KIC7"/>